<reference evidence="3 4" key="1">
    <citation type="submission" date="2022-11" db="EMBL/GenBank/DDBJ databases">
        <title>Spartinivicinus poritis sp. nov., isolated from scleractinian coral Porites lutea.</title>
        <authorList>
            <person name="Zhang G."/>
            <person name="Cai L."/>
            <person name="Wei Q."/>
        </authorList>
    </citation>
    <scope>NUCLEOTIDE SEQUENCE [LARGE SCALE GENOMIC DNA]</scope>
    <source>
        <strain evidence="3 4">A2-2</strain>
    </source>
</reference>
<accession>A0ABT5UFT7</accession>
<sequence length="257" mass="29279">MKLCSLCLVILILVATLHNEAGGDTLSFNTQDFPPFSYEKQGRVEGAGAEIIRAVCNKMQISCTIRLLPWRRAQEEAKKGKVNGLFMIGKNKVREKWLYFSSPIIETQYGFFVRKNDNLNYQELSNIAGYQVGVYGPSNTSYTLETIKSQMLKQEIFPIKITFLPDDIGLFKMLDKGRVIESVFSNKAVGFEIIKNNNLERIRYAGSYKKLYYYVGLSKQYTPKSVVDSFNNRYFELCSAGVIGSILDRFELEKASL</sequence>
<dbReference type="Proteomes" id="UP001528823">
    <property type="component" value="Unassembled WGS sequence"/>
</dbReference>
<dbReference type="RefSeq" id="WP_274691562.1">
    <property type="nucleotide sequence ID" value="NZ_JAPMOU010000057.1"/>
</dbReference>
<proteinExistence type="predicted"/>
<dbReference type="PANTHER" id="PTHR38834">
    <property type="entry name" value="PERIPLASMIC SUBSTRATE BINDING PROTEIN FAMILY 3"/>
    <property type="match status" value="1"/>
</dbReference>
<evidence type="ECO:0000313" key="3">
    <source>
        <dbReference type="EMBL" id="MDE1465251.1"/>
    </source>
</evidence>
<evidence type="ECO:0000259" key="2">
    <source>
        <dbReference type="SMART" id="SM00062"/>
    </source>
</evidence>
<feature type="domain" description="Solute-binding protein family 3/N-terminal" evidence="2">
    <location>
        <begin position="25"/>
        <end position="254"/>
    </location>
</feature>
<dbReference type="Gene3D" id="3.40.190.10">
    <property type="entry name" value="Periplasmic binding protein-like II"/>
    <property type="match status" value="2"/>
</dbReference>
<dbReference type="PANTHER" id="PTHR38834:SF3">
    <property type="entry name" value="SOLUTE-BINDING PROTEIN FAMILY 3_N-TERMINAL DOMAIN-CONTAINING PROTEIN"/>
    <property type="match status" value="1"/>
</dbReference>
<dbReference type="Pfam" id="PF00497">
    <property type="entry name" value="SBP_bac_3"/>
    <property type="match status" value="1"/>
</dbReference>
<gene>
    <name evidence="3" type="ORF">ORQ98_25125</name>
</gene>
<dbReference type="EMBL" id="JAPMOU010000057">
    <property type="protein sequence ID" value="MDE1465251.1"/>
    <property type="molecule type" value="Genomic_DNA"/>
</dbReference>
<name>A0ABT5UFT7_9GAMM</name>
<dbReference type="SMART" id="SM00062">
    <property type="entry name" value="PBPb"/>
    <property type="match status" value="1"/>
</dbReference>
<feature type="chain" id="PRO_5047255943" evidence="1">
    <location>
        <begin position="22"/>
        <end position="257"/>
    </location>
</feature>
<organism evidence="3 4">
    <name type="scientific">Spartinivicinus poritis</name>
    <dbReference type="NCBI Taxonomy" id="2994640"/>
    <lineage>
        <taxon>Bacteria</taxon>
        <taxon>Pseudomonadati</taxon>
        <taxon>Pseudomonadota</taxon>
        <taxon>Gammaproteobacteria</taxon>
        <taxon>Oceanospirillales</taxon>
        <taxon>Zooshikellaceae</taxon>
        <taxon>Spartinivicinus</taxon>
    </lineage>
</organism>
<evidence type="ECO:0000256" key="1">
    <source>
        <dbReference type="SAM" id="SignalP"/>
    </source>
</evidence>
<protein>
    <submittedName>
        <fullName evidence="3">Transporter substrate-binding domain-containing protein</fullName>
    </submittedName>
</protein>
<dbReference type="SUPFAM" id="SSF53850">
    <property type="entry name" value="Periplasmic binding protein-like II"/>
    <property type="match status" value="1"/>
</dbReference>
<dbReference type="InterPro" id="IPR001638">
    <property type="entry name" value="Solute-binding_3/MltF_N"/>
</dbReference>
<comment type="caution">
    <text evidence="3">The sequence shown here is derived from an EMBL/GenBank/DDBJ whole genome shotgun (WGS) entry which is preliminary data.</text>
</comment>
<feature type="signal peptide" evidence="1">
    <location>
        <begin position="1"/>
        <end position="21"/>
    </location>
</feature>
<evidence type="ECO:0000313" key="4">
    <source>
        <dbReference type="Proteomes" id="UP001528823"/>
    </source>
</evidence>
<keyword evidence="1" id="KW-0732">Signal</keyword>
<keyword evidence="4" id="KW-1185">Reference proteome</keyword>